<name>D1CFP9_THET1</name>
<dbReference type="SUPFAM" id="SSF52540">
    <property type="entry name" value="P-loop containing nucleoside triphosphate hydrolases"/>
    <property type="match status" value="1"/>
</dbReference>
<dbReference type="KEGG" id="ttr:Tter_0838"/>
<organism evidence="2 3">
    <name type="scientific">Thermobaculum terrenum (strain ATCC BAA-798 / CCMEE 7001 / YNP1)</name>
    <dbReference type="NCBI Taxonomy" id="525904"/>
    <lineage>
        <taxon>Bacteria</taxon>
        <taxon>Bacillati</taxon>
        <taxon>Chloroflexota</taxon>
        <taxon>Chloroflexia</taxon>
        <taxon>Candidatus Thermobaculales</taxon>
        <taxon>Candidatus Thermobaculaceae</taxon>
        <taxon>Thermobaculum</taxon>
    </lineage>
</organism>
<accession>D1CFP9</accession>
<dbReference type="GO" id="GO:0016791">
    <property type="term" value="F:phosphatase activity"/>
    <property type="evidence" value="ECO:0007669"/>
    <property type="project" value="TreeGrafter"/>
</dbReference>
<dbReference type="Pfam" id="PF00149">
    <property type="entry name" value="Metallophos"/>
    <property type="match status" value="1"/>
</dbReference>
<dbReference type="GO" id="GO:0005737">
    <property type="term" value="C:cytoplasm"/>
    <property type="evidence" value="ECO:0007669"/>
    <property type="project" value="TreeGrafter"/>
</dbReference>
<evidence type="ECO:0000259" key="1">
    <source>
        <dbReference type="Pfam" id="PF00149"/>
    </source>
</evidence>
<sequence length="448" mass="51147">MAINASQTLEINLYKPHLIVLIGAAGSGKSTFARKHFRITEIVSSDYCRALVGDNEEVQYYSKQAFELFYFIIQKRMELNKLVVADSTALNKSVRQELLRLARRHYYPATAIILNTSLETRLARNSSRNRVVPQDVMLRQQAMLEVALREVHSEGWDKIYILNEEDVDIVRINLITPPIYPRVEPPYDIVGDVHGCYDELLELLDKLGWQKIDGEWKHPEGRTLISIGDLADRGPKVVECFELWMELCRQGKALFTPGNHDNKLMRYLEGRRVQIKHGLEATVGQLESLDESKALELRRRIHDFIKDANPYMVLDRYNLVVAHAGIKERMIGKMSRAVQDFVLYGDVTGRLTPEGLPERRDWARDYHGRALVVYGHTPVQEPIIRNNTVNIDQGCVFGGYLTALRYPELEFVQVKARQVYAERPGGIKSIVTGEVPTVSSSGDDEDKP</sequence>
<dbReference type="Proteomes" id="UP000000323">
    <property type="component" value="Chromosome 1"/>
</dbReference>
<dbReference type="Gene3D" id="3.40.50.300">
    <property type="entry name" value="P-loop containing nucleotide triphosphate hydrolases"/>
    <property type="match status" value="1"/>
</dbReference>
<dbReference type="SUPFAM" id="SSF56300">
    <property type="entry name" value="Metallo-dependent phosphatases"/>
    <property type="match status" value="1"/>
</dbReference>
<dbReference type="STRING" id="525904.Tter_0838"/>
<dbReference type="PANTHER" id="PTHR42850:SF7">
    <property type="entry name" value="BIS(5'-NUCLEOSYL)-TETRAPHOSPHATASE PRPE [ASYMMETRICAL]"/>
    <property type="match status" value="1"/>
</dbReference>
<dbReference type="InterPro" id="IPR041780">
    <property type="entry name" value="MPP_PrpE-like"/>
</dbReference>
<evidence type="ECO:0000313" key="3">
    <source>
        <dbReference type="Proteomes" id="UP000000323"/>
    </source>
</evidence>
<proteinExistence type="predicted"/>
<gene>
    <name evidence="2" type="ordered locus">Tter_0838</name>
</gene>
<dbReference type="eggNOG" id="COG4639">
    <property type="taxonomic scope" value="Bacteria"/>
</dbReference>
<dbReference type="Gene3D" id="3.60.21.10">
    <property type="match status" value="1"/>
</dbReference>
<dbReference type="Pfam" id="PF13671">
    <property type="entry name" value="AAA_33"/>
    <property type="match status" value="1"/>
</dbReference>
<dbReference type="EMBL" id="CP001825">
    <property type="protein sequence ID" value="ACZ41755.1"/>
    <property type="molecule type" value="Genomic_DNA"/>
</dbReference>
<dbReference type="HOGENOM" id="CLU_660084_0_0_0"/>
<dbReference type="InterPro" id="IPR029052">
    <property type="entry name" value="Metallo-depent_PP-like"/>
</dbReference>
<protein>
    <submittedName>
        <fullName evidence="2">Metallophosphoesterase</fullName>
    </submittedName>
</protein>
<evidence type="ECO:0000313" key="2">
    <source>
        <dbReference type="EMBL" id="ACZ41755.1"/>
    </source>
</evidence>
<dbReference type="AlphaFoldDB" id="D1CFP9"/>
<dbReference type="PANTHER" id="PTHR42850">
    <property type="entry name" value="METALLOPHOSPHOESTERASE"/>
    <property type="match status" value="1"/>
</dbReference>
<dbReference type="InterPro" id="IPR050126">
    <property type="entry name" value="Ap4A_hydrolase"/>
</dbReference>
<reference evidence="3" key="1">
    <citation type="journal article" date="2010" name="Stand. Genomic Sci.">
        <title>Complete genome sequence of 'Thermobaculum terrenum' type strain (YNP1).</title>
        <authorList>
            <person name="Kiss H."/>
            <person name="Cleland D."/>
            <person name="Lapidus A."/>
            <person name="Lucas S."/>
            <person name="Glavina Del Rio T."/>
            <person name="Nolan M."/>
            <person name="Tice H."/>
            <person name="Han C."/>
            <person name="Goodwin L."/>
            <person name="Pitluck S."/>
            <person name="Liolios K."/>
            <person name="Ivanova N."/>
            <person name="Mavromatis K."/>
            <person name="Ovchinnikova G."/>
            <person name="Pati A."/>
            <person name="Chen A."/>
            <person name="Palaniappan K."/>
            <person name="Land M."/>
            <person name="Hauser L."/>
            <person name="Chang Y."/>
            <person name="Jeffries C."/>
            <person name="Lu M."/>
            <person name="Brettin T."/>
            <person name="Detter J."/>
            <person name="Goker M."/>
            <person name="Tindall B."/>
            <person name="Beck B."/>
            <person name="McDermott T."/>
            <person name="Woyke T."/>
            <person name="Bristow J."/>
            <person name="Eisen J."/>
            <person name="Markowitz V."/>
            <person name="Hugenholtz P."/>
            <person name="Kyrpides N."/>
            <person name="Klenk H."/>
            <person name="Cheng J."/>
        </authorList>
    </citation>
    <scope>NUCLEOTIDE SEQUENCE [LARGE SCALE GENOMIC DNA]</scope>
    <source>
        <strain evidence="3">ATCC BAA-798 / YNP1</strain>
    </source>
</reference>
<dbReference type="InterPro" id="IPR004843">
    <property type="entry name" value="Calcineurin-like_PHP"/>
</dbReference>
<dbReference type="InterPro" id="IPR027417">
    <property type="entry name" value="P-loop_NTPase"/>
</dbReference>
<dbReference type="eggNOG" id="COG0639">
    <property type="taxonomic scope" value="Bacteria"/>
</dbReference>
<dbReference type="CDD" id="cd07423">
    <property type="entry name" value="MPP_Prp_like"/>
    <property type="match status" value="1"/>
</dbReference>
<feature type="domain" description="Calcineurin-like phosphoesterase" evidence="1">
    <location>
        <begin position="189"/>
        <end position="379"/>
    </location>
</feature>
<keyword evidence="3" id="KW-1185">Reference proteome</keyword>
<dbReference type="OrthoDB" id="9779903at2"/>
<dbReference type="RefSeq" id="WP_012874790.1">
    <property type="nucleotide sequence ID" value="NC_013525.1"/>
</dbReference>